<dbReference type="Proteomes" id="UP000824469">
    <property type="component" value="Unassembled WGS sequence"/>
</dbReference>
<evidence type="ECO:0000259" key="1">
    <source>
        <dbReference type="Pfam" id="PF17919"/>
    </source>
</evidence>
<feature type="domain" description="Reverse transcriptase/retrotransposon-derived protein RNase H-like" evidence="1">
    <location>
        <begin position="28"/>
        <end position="77"/>
    </location>
</feature>
<sequence length="78" mass="9022">YYRKFVQDFSQIAHPITSLMRKGKKFVWWDRCEQAFRTLKECLTIVPILVVSDPQYEFFVCTDASLAGLGGVLMQDGK</sequence>
<proteinExistence type="predicted"/>
<dbReference type="InterPro" id="IPR051320">
    <property type="entry name" value="Viral_Replic_Matur_Polypro"/>
</dbReference>
<dbReference type="PANTHER" id="PTHR33064">
    <property type="entry name" value="POL PROTEIN"/>
    <property type="match status" value="1"/>
</dbReference>
<dbReference type="Gene3D" id="3.30.70.270">
    <property type="match status" value="1"/>
</dbReference>
<dbReference type="SUPFAM" id="SSF56672">
    <property type="entry name" value="DNA/RNA polymerases"/>
    <property type="match status" value="1"/>
</dbReference>
<feature type="non-terminal residue" evidence="2">
    <location>
        <position position="1"/>
    </location>
</feature>
<dbReference type="InterPro" id="IPR041577">
    <property type="entry name" value="RT_RNaseH_2"/>
</dbReference>
<evidence type="ECO:0000313" key="2">
    <source>
        <dbReference type="EMBL" id="KAH9300145.1"/>
    </source>
</evidence>
<evidence type="ECO:0000313" key="3">
    <source>
        <dbReference type="Proteomes" id="UP000824469"/>
    </source>
</evidence>
<dbReference type="FunFam" id="3.30.70.270:FF:000020">
    <property type="entry name" value="Transposon Tf2-6 polyprotein-like Protein"/>
    <property type="match status" value="1"/>
</dbReference>
<gene>
    <name evidence="2" type="ORF">KI387_011728</name>
</gene>
<dbReference type="Pfam" id="PF17919">
    <property type="entry name" value="RT_RNaseH_2"/>
    <property type="match status" value="1"/>
</dbReference>
<comment type="caution">
    <text evidence="2">The sequence shown here is derived from an EMBL/GenBank/DDBJ whole genome shotgun (WGS) entry which is preliminary data.</text>
</comment>
<dbReference type="EMBL" id="JAHRHJ020000009">
    <property type="protein sequence ID" value="KAH9300145.1"/>
    <property type="molecule type" value="Genomic_DNA"/>
</dbReference>
<reference evidence="2 3" key="1">
    <citation type="journal article" date="2021" name="Nat. Plants">
        <title>The Taxus genome provides insights into paclitaxel biosynthesis.</title>
        <authorList>
            <person name="Xiong X."/>
            <person name="Gou J."/>
            <person name="Liao Q."/>
            <person name="Li Y."/>
            <person name="Zhou Q."/>
            <person name="Bi G."/>
            <person name="Li C."/>
            <person name="Du R."/>
            <person name="Wang X."/>
            <person name="Sun T."/>
            <person name="Guo L."/>
            <person name="Liang H."/>
            <person name="Lu P."/>
            <person name="Wu Y."/>
            <person name="Zhang Z."/>
            <person name="Ro D.K."/>
            <person name="Shang Y."/>
            <person name="Huang S."/>
            <person name="Yan J."/>
        </authorList>
    </citation>
    <scope>NUCLEOTIDE SEQUENCE [LARGE SCALE GENOMIC DNA]</scope>
    <source>
        <strain evidence="2">Ta-2019</strain>
    </source>
</reference>
<dbReference type="InterPro" id="IPR043502">
    <property type="entry name" value="DNA/RNA_pol_sf"/>
</dbReference>
<feature type="non-terminal residue" evidence="2">
    <location>
        <position position="78"/>
    </location>
</feature>
<name>A0AA38FFH7_TAXCH</name>
<dbReference type="InterPro" id="IPR043128">
    <property type="entry name" value="Rev_trsase/Diguanyl_cyclase"/>
</dbReference>
<dbReference type="AlphaFoldDB" id="A0AA38FFH7"/>
<keyword evidence="3" id="KW-1185">Reference proteome</keyword>
<protein>
    <recommendedName>
        <fullName evidence="1">Reverse transcriptase/retrotransposon-derived protein RNase H-like domain-containing protein</fullName>
    </recommendedName>
</protein>
<dbReference type="PANTHER" id="PTHR33064:SF37">
    <property type="entry name" value="RIBONUCLEASE H"/>
    <property type="match status" value="1"/>
</dbReference>
<organism evidence="2 3">
    <name type="scientific">Taxus chinensis</name>
    <name type="common">Chinese yew</name>
    <name type="synonym">Taxus wallichiana var. chinensis</name>
    <dbReference type="NCBI Taxonomy" id="29808"/>
    <lineage>
        <taxon>Eukaryota</taxon>
        <taxon>Viridiplantae</taxon>
        <taxon>Streptophyta</taxon>
        <taxon>Embryophyta</taxon>
        <taxon>Tracheophyta</taxon>
        <taxon>Spermatophyta</taxon>
        <taxon>Pinopsida</taxon>
        <taxon>Pinidae</taxon>
        <taxon>Conifers II</taxon>
        <taxon>Cupressales</taxon>
        <taxon>Taxaceae</taxon>
        <taxon>Taxus</taxon>
    </lineage>
</organism>
<accession>A0AA38FFH7</accession>